<protein>
    <recommendedName>
        <fullName evidence="9">Holliday junction branch migration complex subunit RuvB</fullName>
        <ecNumber evidence="9">3.6.4.-</ecNumber>
    </recommendedName>
</protein>
<dbReference type="GO" id="GO:0048476">
    <property type="term" value="C:Holliday junction resolvase complex"/>
    <property type="evidence" value="ECO:0007669"/>
    <property type="project" value="UniProtKB-UniRule"/>
</dbReference>
<evidence type="ECO:0000256" key="9">
    <source>
        <dbReference type="HAMAP-Rule" id="MF_00016"/>
    </source>
</evidence>
<dbReference type="HAMAP" id="MF_00016">
    <property type="entry name" value="DNA_HJ_migration_RuvB"/>
    <property type="match status" value="1"/>
</dbReference>
<dbReference type="InterPro" id="IPR027417">
    <property type="entry name" value="P-loop_NTPase"/>
</dbReference>
<dbReference type="Pfam" id="PF05496">
    <property type="entry name" value="RuvB_N"/>
    <property type="match status" value="1"/>
</dbReference>
<dbReference type="EC" id="3.6.4.-" evidence="9"/>
<feature type="region of interest" description="Head domain (RuvB-H)" evidence="9">
    <location>
        <begin position="265"/>
        <end position="345"/>
    </location>
</feature>
<feature type="binding site" evidence="9">
    <location>
        <position position="325"/>
    </location>
    <ligand>
        <name>DNA</name>
        <dbReference type="ChEBI" id="CHEBI:16991"/>
    </ligand>
</feature>
<feature type="binding site" evidence="9">
    <location>
        <position position="72"/>
    </location>
    <ligand>
        <name>ATP</name>
        <dbReference type="ChEBI" id="CHEBI:30616"/>
    </ligand>
</feature>
<evidence type="ECO:0000313" key="12">
    <source>
        <dbReference type="EMBL" id="KRM06489.1"/>
    </source>
</evidence>
<dbReference type="InterPro" id="IPR003593">
    <property type="entry name" value="AAA+_ATPase"/>
</dbReference>
<proteinExistence type="inferred from homology"/>
<dbReference type="STRING" id="1423750.FC89_GL000635"/>
<feature type="region of interest" description="Disordered" evidence="10">
    <location>
        <begin position="1"/>
        <end position="26"/>
    </location>
</feature>
<comment type="similarity">
    <text evidence="9">Belongs to the RuvB family.</text>
</comment>
<comment type="function">
    <text evidence="9">The RuvA-RuvB-RuvC complex processes Holliday junction (HJ) DNA during genetic recombination and DNA repair, while the RuvA-RuvB complex plays an important role in the rescue of blocked DNA replication forks via replication fork reversal (RFR). RuvA specifically binds to HJ cruciform DNA, conferring on it an open structure. The RuvB hexamer acts as an ATP-dependent pump, pulling dsDNA into and through the RuvAB complex. RuvB forms 2 homohexamers on either side of HJ DNA bound by 1 or 2 RuvA tetramers; 4 subunits per hexamer contact DNA at a time. Coordinated motions by a converter formed by DNA-disengaged RuvB subunits stimulates ATP hydrolysis and nucleotide exchange. Immobilization of the converter enables RuvB to convert the ATP-contained energy into a lever motion, pulling 2 nucleotides of DNA out of the RuvA tetramer per ATP hydrolyzed, thus driving DNA branch migration. The RuvB motors rotate together with the DNA substrate, which together with the progressing nucleotide cycle form the mechanistic basis for DNA recombination by continuous HJ branch migration. Branch migration allows RuvC to scan DNA until it finds its consensus sequence, where it cleaves and resolves cruciform DNA.</text>
</comment>
<evidence type="ECO:0000256" key="4">
    <source>
        <dbReference type="ARBA" id="ARBA00022801"/>
    </source>
</evidence>
<dbReference type="AlphaFoldDB" id="A0A0R1VU94"/>
<reference evidence="12 13" key="1">
    <citation type="journal article" date="2015" name="Genome Announc.">
        <title>Expanding the biotechnology potential of lactobacilli through comparative genomics of 213 strains and associated genera.</title>
        <authorList>
            <person name="Sun Z."/>
            <person name="Harris H.M."/>
            <person name="McCann A."/>
            <person name="Guo C."/>
            <person name="Argimon S."/>
            <person name="Zhang W."/>
            <person name="Yang X."/>
            <person name="Jeffery I.B."/>
            <person name="Cooney J.C."/>
            <person name="Kagawa T.F."/>
            <person name="Liu W."/>
            <person name="Song Y."/>
            <person name="Salvetti E."/>
            <person name="Wrobel A."/>
            <person name="Rasinkangas P."/>
            <person name="Parkhill J."/>
            <person name="Rea M.C."/>
            <person name="O'Sullivan O."/>
            <person name="Ritari J."/>
            <person name="Douillard F.P."/>
            <person name="Paul Ross R."/>
            <person name="Yang R."/>
            <person name="Briner A.E."/>
            <person name="Felis G.E."/>
            <person name="de Vos W.M."/>
            <person name="Barrangou R."/>
            <person name="Klaenhammer T.R."/>
            <person name="Caufield P.W."/>
            <person name="Cui Y."/>
            <person name="Zhang H."/>
            <person name="O'Toole P.W."/>
        </authorList>
    </citation>
    <scope>NUCLEOTIDE SEQUENCE [LARGE SCALE GENOMIC DNA]</scope>
    <source>
        <strain evidence="12 13">DSM 18630</strain>
    </source>
</reference>
<dbReference type="Gene3D" id="3.40.50.300">
    <property type="entry name" value="P-loop containing nucleotide triphosphate hydrolases"/>
    <property type="match status" value="1"/>
</dbReference>
<keyword evidence="6 9" id="KW-0238">DNA-binding</keyword>
<accession>A0A0R1VU94</accession>
<keyword evidence="7 9" id="KW-0233">DNA recombination</keyword>
<comment type="caution">
    <text evidence="9">Lacks conserved residue(s) required for the propagation of feature annotation.</text>
</comment>
<keyword evidence="13" id="KW-1185">Reference proteome</keyword>
<dbReference type="InterPro" id="IPR036388">
    <property type="entry name" value="WH-like_DNA-bd_sf"/>
</dbReference>
<dbReference type="GO" id="GO:0005737">
    <property type="term" value="C:cytoplasm"/>
    <property type="evidence" value="ECO:0007669"/>
    <property type="project" value="UniProtKB-SubCell"/>
</dbReference>
<comment type="subunit">
    <text evidence="9">Homohexamer. Forms an RuvA(8)-RuvB(12)-Holliday junction (HJ) complex. HJ DNA is sandwiched between 2 RuvA tetramers; dsDNA enters through RuvA and exits via RuvB. An RuvB hexamer assembles on each DNA strand where it exits the tetramer. Each RuvB hexamer is contacted by two RuvA subunits (via domain III) on 2 adjacent RuvB subunits; this complex drives branch migration. In the full resolvosome a probable DNA-RuvA(4)-RuvB(12)-RuvC(2) complex forms which resolves the HJ.</text>
</comment>
<dbReference type="GO" id="GO:0016887">
    <property type="term" value="F:ATP hydrolysis activity"/>
    <property type="evidence" value="ECO:0007669"/>
    <property type="project" value="RHEA"/>
</dbReference>
<dbReference type="PANTHER" id="PTHR42848">
    <property type="match status" value="1"/>
</dbReference>
<feature type="binding site" evidence="9">
    <location>
        <position position="181"/>
    </location>
    <ligand>
        <name>ATP</name>
        <dbReference type="ChEBI" id="CHEBI:30616"/>
    </ligand>
</feature>
<evidence type="ECO:0000313" key="13">
    <source>
        <dbReference type="Proteomes" id="UP000051451"/>
    </source>
</evidence>
<dbReference type="GO" id="GO:0000400">
    <property type="term" value="F:four-way junction DNA binding"/>
    <property type="evidence" value="ECO:0007669"/>
    <property type="project" value="UniProtKB-UniRule"/>
</dbReference>
<feature type="binding site" evidence="9">
    <location>
        <position position="30"/>
    </location>
    <ligand>
        <name>ATP</name>
        <dbReference type="ChEBI" id="CHEBI:30616"/>
    </ligand>
</feature>
<feature type="binding site" evidence="9">
    <location>
        <position position="76"/>
    </location>
    <ligand>
        <name>Mg(2+)</name>
        <dbReference type="ChEBI" id="CHEBI:18420"/>
    </ligand>
</feature>
<comment type="domain">
    <text evidence="9">Has 3 domains, the large (RuvB-L) and small ATPase (RuvB-S) domains and the C-terminal head (RuvB-H) domain. The head domain binds DNA, while the ATPase domains jointly bind ATP, ADP or are empty depending on the state of the subunit in the translocation cycle. During a single DNA translocation step the structure of each domain remains the same, but their relative positions change.</text>
</comment>
<dbReference type="GO" id="GO:0009378">
    <property type="term" value="F:four-way junction helicase activity"/>
    <property type="evidence" value="ECO:0007669"/>
    <property type="project" value="InterPro"/>
</dbReference>
<feature type="binding site" evidence="9">
    <location>
        <begin position="138"/>
        <end position="140"/>
    </location>
    <ligand>
        <name>ATP</name>
        <dbReference type="ChEBI" id="CHEBI:30616"/>
    </ligand>
</feature>
<dbReference type="InterPro" id="IPR004605">
    <property type="entry name" value="DNA_helicase_Holl-junc_RuvB"/>
</dbReference>
<dbReference type="InterPro" id="IPR008823">
    <property type="entry name" value="RuvB_wg_C"/>
</dbReference>
<evidence type="ECO:0000259" key="11">
    <source>
        <dbReference type="SMART" id="SM00382"/>
    </source>
</evidence>
<keyword evidence="1 9" id="KW-0963">Cytoplasm</keyword>
<feature type="binding site" evidence="9">
    <location>
        <position position="31"/>
    </location>
    <ligand>
        <name>ATP</name>
        <dbReference type="ChEBI" id="CHEBI:30616"/>
    </ligand>
</feature>
<keyword evidence="8 9" id="KW-0234">DNA repair</keyword>
<feature type="binding site" evidence="9">
    <location>
        <position position="320"/>
    </location>
    <ligand>
        <name>DNA</name>
        <dbReference type="ChEBI" id="CHEBI:16991"/>
    </ligand>
</feature>
<dbReference type="PANTHER" id="PTHR42848:SF1">
    <property type="entry name" value="HOLLIDAY JUNCTION BRANCH MIGRATION COMPLEX SUBUNIT RUVB"/>
    <property type="match status" value="1"/>
</dbReference>
<dbReference type="GO" id="GO:0005524">
    <property type="term" value="F:ATP binding"/>
    <property type="evidence" value="ECO:0007669"/>
    <property type="project" value="UniProtKB-UniRule"/>
</dbReference>
<evidence type="ECO:0000256" key="7">
    <source>
        <dbReference type="ARBA" id="ARBA00023172"/>
    </source>
</evidence>
<feature type="binding site" evidence="9">
    <location>
        <position position="75"/>
    </location>
    <ligand>
        <name>ATP</name>
        <dbReference type="ChEBI" id="CHEBI:30616"/>
    </ligand>
</feature>
<feature type="binding site" evidence="9">
    <location>
        <position position="77"/>
    </location>
    <ligand>
        <name>ATP</name>
        <dbReference type="ChEBI" id="CHEBI:30616"/>
    </ligand>
</feature>
<dbReference type="PATRIC" id="fig|1423750.3.peg.656"/>
<comment type="caution">
    <text evidence="12">The sequence shown here is derived from an EMBL/GenBank/DDBJ whole genome shotgun (WGS) entry which is preliminary data.</text>
</comment>
<keyword evidence="2 9" id="KW-0547">Nucleotide-binding</keyword>
<organism evidence="12 13">
    <name type="scientific">Liquorilactobacillus ghanensis DSM 18630</name>
    <dbReference type="NCBI Taxonomy" id="1423750"/>
    <lineage>
        <taxon>Bacteria</taxon>
        <taxon>Bacillati</taxon>
        <taxon>Bacillota</taxon>
        <taxon>Bacilli</taxon>
        <taxon>Lactobacillales</taxon>
        <taxon>Lactobacillaceae</taxon>
        <taxon>Liquorilactobacillus</taxon>
    </lineage>
</organism>
<keyword evidence="3 9" id="KW-0227">DNA damage</keyword>
<keyword evidence="5 9" id="KW-0067">ATP-binding</keyword>
<dbReference type="CDD" id="cd00009">
    <property type="entry name" value="AAA"/>
    <property type="match status" value="1"/>
</dbReference>
<dbReference type="InterPro" id="IPR041445">
    <property type="entry name" value="AAA_lid_4"/>
</dbReference>
<feature type="binding site" evidence="9">
    <location>
        <position position="191"/>
    </location>
    <ligand>
        <name>ATP</name>
        <dbReference type="ChEBI" id="CHEBI:30616"/>
    </ligand>
</feature>
<dbReference type="Pfam" id="PF17864">
    <property type="entry name" value="AAA_lid_4"/>
    <property type="match status" value="1"/>
</dbReference>
<evidence type="ECO:0000256" key="5">
    <source>
        <dbReference type="ARBA" id="ARBA00022840"/>
    </source>
</evidence>
<dbReference type="Gene3D" id="1.10.10.10">
    <property type="entry name" value="Winged helix-like DNA-binding domain superfamily/Winged helix DNA-binding domain"/>
    <property type="match status" value="1"/>
</dbReference>
<dbReference type="NCBIfam" id="NF000868">
    <property type="entry name" value="PRK00080.1"/>
    <property type="match status" value="1"/>
</dbReference>
<dbReference type="Pfam" id="PF05491">
    <property type="entry name" value="WHD_RuvB"/>
    <property type="match status" value="1"/>
</dbReference>
<name>A0A0R1VU94_9LACO</name>
<dbReference type="NCBIfam" id="TIGR00635">
    <property type="entry name" value="ruvB"/>
    <property type="match status" value="1"/>
</dbReference>
<evidence type="ECO:0000256" key="10">
    <source>
        <dbReference type="SAM" id="MobiDB-lite"/>
    </source>
</evidence>
<dbReference type="InterPro" id="IPR036390">
    <property type="entry name" value="WH_DNA-bd_sf"/>
</dbReference>
<feature type="domain" description="AAA+ ATPase" evidence="11">
    <location>
        <begin position="61"/>
        <end position="192"/>
    </location>
</feature>
<evidence type="ECO:0000256" key="1">
    <source>
        <dbReference type="ARBA" id="ARBA00022490"/>
    </source>
</evidence>
<dbReference type="EMBL" id="AZGB01000015">
    <property type="protein sequence ID" value="KRM06489.1"/>
    <property type="molecule type" value="Genomic_DNA"/>
</dbReference>
<evidence type="ECO:0000256" key="6">
    <source>
        <dbReference type="ARBA" id="ARBA00023125"/>
    </source>
</evidence>
<sequence>MAGGESMSEKERIVSSNPMDDEKDGMDLSLRPQTLAQYIGQTAIKQELSVYIQAAQQRQEALDHVLLYGPPGLGKTTLALVIANELRVHIRTTSGPAIERPGDLVALLNELEAGDVLFIDEIHRLPKVVEEVLYSAMEDFFVDIVIGQGPTAHPVHFTLPPFTLIGATTRAGLLSGPLRDRFGIVAHMRFYTVAELQTIVKRTADLLQTKITDQGAFEIARRSRGTPRIANRLLKRVRDFAEVAQQAEVDDELAIRSLKLLHIDDAGLDETDRHLLETMIKYYNGGPVGVNTLAANIGEEVETLTEMVEPFLLQLGLVKRTPRGRVATPAAYQHLDLPYFDQKNK</sequence>
<keyword evidence="12" id="KW-0347">Helicase</keyword>
<dbReference type="Gene3D" id="1.10.8.60">
    <property type="match status" value="1"/>
</dbReference>
<dbReference type="SUPFAM" id="SSF52540">
    <property type="entry name" value="P-loop containing nucleoside triphosphate hydrolases"/>
    <property type="match status" value="1"/>
</dbReference>
<keyword evidence="4 9" id="KW-0378">Hydrolase</keyword>
<feature type="binding site" evidence="9">
    <location>
        <position position="228"/>
    </location>
    <ligand>
        <name>ATP</name>
        <dbReference type="ChEBI" id="CHEBI:30616"/>
    </ligand>
</feature>
<dbReference type="InterPro" id="IPR008824">
    <property type="entry name" value="RuvB-like_N"/>
</dbReference>
<dbReference type="GO" id="GO:0006281">
    <property type="term" value="P:DNA repair"/>
    <property type="evidence" value="ECO:0007669"/>
    <property type="project" value="UniProtKB-UniRule"/>
</dbReference>
<feature type="region of interest" description="Small ATPAse domain (RuvB-S)" evidence="9">
    <location>
        <begin position="192"/>
        <end position="262"/>
    </location>
</feature>
<dbReference type="SMART" id="SM00382">
    <property type="entry name" value="AAA"/>
    <property type="match status" value="1"/>
</dbReference>
<comment type="catalytic activity">
    <reaction evidence="9">
        <text>ATP + H2O = ADP + phosphate + H(+)</text>
        <dbReference type="Rhea" id="RHEA:13065"/>
        <dbReference type="ChEBI" id="CHEBI:15377"/>
        <dbReference type="ChEBI" id="CHEBI:15378"/>
        <dbReference type="ChEBI" id="CHEBI:30616"/>
        <dbReference type="ChEBI" id="CHEBI:43474"/>
        <dbReference type="ChEBI" id="CHEBI:456216"/>
    </reaction>
</comment>
<evidence type="ECO:0000256" key="8">
    <source>
        <dbReference type="ARBA" id="ARBA00023204"/>
    </source>
</evidence>
<feature type="binding site" evidence="9">
    <location>
        <position position="76"/>
    </location>
    <ligand>
        <name>ATP</name>
        <dbReference type="ChEBI" id="CHEBI:30616"/>
    </ligand>
</feature>
<dbReference type="GO" id="GO:0006310">
    <property type="term" value="P:DNA recombination"/>
    <property type="evidence" value="ECO:0007669"/>
    <property type="project" value="UniProtKB-UniRule"/>
</dbReference>
<gene>
    <name evidence="9" type="primary">ruvB</name>
    <name evidence="12" type="ORF">FC89_GL000635</name>
</gene>
<dbReference type="Proteomes" id="UP000051451">
    <property type="component" value="Unassembled WGS sequence"/>
</dbReference>
<evidence type="ECO:0000256" key="3">
    <source>
        <dbReference type="ARBA" id="ARBA00022763"/>
    </source>
</evidence>
<comment type="subcellular location">
    <subcellularLocation>
        <location evidence="9">Cytoplasm</location>
    </subcellularLocation>
</comment>
<dbReference type="SUPFAM" id="SSF46785">
    <property type="entry name" value="Winged helix' DNA-binding domain"/>
    <property type="match status" value="1"/>
</dbReference>
<evidence type="ECO:0000256" key="2">
    <source>
        <dbReference type="ARBA" id="ARBA00022741"/>
    </source>
</evidence>